<dbReference type="OrthoDB" id="9771372at2"/>
<dbReference type="GO" id="GO:0043565">
    <property type="term" value="F:sequence-specific DNA binding"/>
    <property type="evidence" value="ECO:0007669"/>
    <property type="project" value="InterPro"/>
</dbReference>
<keyword evidence="4" id="KW-0804">Transcription</keyword>
<keyword evidence="7" id="KW-1185">Reference proteome</keyword>
<dbReference type="Gene3D" id="1.10.10.60">
    <property type="entry name" value="Homeodomain-like"/>
    <property type="match status" value="1"/>
</dbReference>
<keyword evidence="3" id="KW-0805">Transcription regulation</keyword>
<keyword evidence="2" id="KW-0067">ATP-binding</keyword>
<evidence type="ECO:0000313" key="6">
    <source>
        <dbReference type="EMBL" id="SFK68693.1"/>
    </source>
</evidence>
<dbReference type="SUPFAM" id="SSF159800">
    <property type="entry name" value="PrpR receptor domain-like"/>
    <property type="match status" value="1"/>
</dbReference>
<dbReference type="GO" id="GO:0006355">
    <property type="term" value="P:regulation of DNA-templated transcription"/>
    <property type="evidence" value="ECO:0007669"/>
    <property type="project" value="InterPro"/>
</dbReference>
<dbReference type="InterPro" id="IPR010524">
    <property type="entry name" value="Sig_transdc_resp-reg_PrpR_N"/>
</dbReference>
<dbReference type="Gene3D" id="1.10.8.60">
    <property type="match status" value="1"/>
</dbReference>
<evidence type="ECO:0000313" key="7">
    <source>
        <dbReference type="Proteomes" id="UP000199589"/>
    </source>
</evidence>
<dbReference type="PRINTS" id="PR01590">
    <property type="entry name" value="HTHFIS"/>
</dbReference>
<dbReference type="InterPro" id="IPR002078">
    <property type="entry name" value="Sigma_54_int"/>
</dbReference>
<gene>
    <name evidence="6" type="ORF">SAMN04488569_10741</name>
</gene>
<dbReference type="PROSITE" id="PS50045">
    <property type="entry name" value="SIGMA54_INTERACT_4"/>
    <property type="match status" value="1"/>
</dbReference>
<dbReference type="EMBL" id="FOSJ01000074">
    <property type="protein sequence ID" value="SFK68693.1"/>
    <property type="molecule type" value="Genomic_DNA"/>
</dbReference>
<proteinExistence type="predicted"/>
<dbReference type="InterPro" id="IPR009057">
    <property type="entry name" value="Homeodomain-like_sf"/>
</dbReference>
<organism evidence="6 7">
    <name type="scientific">Marinilactibacillus piezotolerans</name>
    <dbReference type="NCBI Taxonomy" id="258723"/>
    <lineage>
        <taxon>Bacteria</taxon>
        <taxon>Bacillati</taxon>
        <taxon>Bacillota</taxon>
        <taxon>Bacilli</taxon>
        <taxon>Lactobacillales</taxon>
        <taxon>Carnobacteriaceae</taxon>
        <taxon>Marinilactibacillus</taxon>
    </lineage>
</organism>
<keyword evidence="1" id="KW-0547">Nucleotide-binding</keyword>
<dbReference type="GO" id="GO:0005524">
    <property type="term" value="F:ATP binding"/>
    <property type="evidence" value="ECO:0007669"/>
    <property type="project" value="UniProtKB-KW"/>
</dbReference>
<name>A0A1I4BJK2_9LACT</name>
<dbReference type="RefSeq" id="WP_091898670.1">
    <property type="nucleotide sequence ID" value="NZ_FOSJ01000074.1"/>
</dbReference>
<evidence type="ECO:0000259" key="5">
    <source>
        <dbReference type="PROSITE" id="PS50045"/>
    </source>
</evidence>
<evidence type="ECO:0000256" key="2">
    <source>
        <dbReference type="ARBA" id="ARBA00022840"/>
    </source>
</evidence>
<dbReference type="SUPFAM" id="SSF46689">
    <property type="entry name" value="Homeodomain-like"/>
    <property type="match status" value="1"/>
</dbReference>
<accession>A0A1I4BJK2</accession>
<sequence>MSKINVVGIAPFNGLKISMEHIASMYPSITYTGYIGDLNHGVEIAKGLDSEQVDVILSRGGTALLLNESVNIPVIEIDISIYDILRALRLAQGFSSKMAVVGFENITDRANVLNDLLNLDIEVITIDAEKTAQNVLMNLKNNDYEVIICDQITSTLARKIGLNAILINSVEESIKKSFEQAIKIGETRLKIKETNRLLKSLYEKSPIDILLFDNNNRIVEEFSAYTIPSKLKLKIIKLNAKASGKLIPAFKESFDGKVYSVESRILDDKEYTVYFITLIDINIPTSKSINLVSIDDNHEIMYNSSLSIGIEKTDILNYATSKEAVFIIGEAGTGKDKIAQLISTYANKRRMWEIRCDLITSNEWDDLFSSINSPLQDESSVVHFKGIDLLSRKQLNKFISYANDSLLFKRNKIIFSSTISYNESTQSLVTFFNDWSIIFYTTISLRDRKSDIPSIASLYINEFNNEYGKQIIGFEPKALERLTDFDWPLNQTQFKRVLKQLVIKTNGTYIKDRDTLQQLKTELGNTPRASSEVLQLDQTLDEISRDIIQLVLSEENGNKSKTAERLGISRSTLWRILNK</sequence>
<evidence type="ECO:0000256" key="4">
    <source>
        <dbReference type="ARBA" id="ARBA00023163"/>
    </source>
</evidence>
<dbReference type="Pfam" id="PF02954">
    <property type="entry name" value="HTH_8"/>
    <property type="match status" value="1"/>
</dbReference>
<dbReference type="SUPFAM" id="SSF52540">
    <property type="entry name" value="P-loop containing nucleoside triphosphate hydrolases"/>
    <property type="match status" value="1"/>
</dbReference>
<dbReference type="Gene3D" id="3.40.50.300">
    <property type="entry name" value="P-loop containing nucleotide triphosphate hydrolases"/>
    <property type="match status" value="1"/>
</dbReference>
<dbReference type="Pfam" id="PF25601">
    <property type="entry name" value="AAA_lid_14"/>
    <property type="match status" value="1"/>
</dbReference>
<dbReference type="InterPro" id="IPR058031">
    <property type="entry name" value="AAA_lid_NorR"/>
</dbReference>
<dbReference type="AlphaFoldDB" id="A0A1I4BJK2"/>
<reference evidence="7" key="1">
    <citation type="submission" date="2016-10" db="EMBL/GenBank/DDBJ databases">
        <authorList>
            <person name="Varghese N."/>
            <person name="Submissions S."/>
        </authorList>
    </citation>
    <scope>NUCLEOTIDE SEQUENCE [LARGE SCALE GENOMIC DNA]</scope>
    <source>
        <strain evidence="7">DSM 16108</strain>
    </source>
</reference>
<dbReference type="InterPro" id="IPR002197">
    <property type="entry name" value="HTH_Fis"/>
</dbReference>
<dbReference type="Gene3D" id="3.40.50.2300">
    <property type="match status" value="1"/>
</dbReference>
<dbReference type="Proteomes" id="UP000199589">
    <property type="component" value="Unassembled WGS sequence"/>
</dbReference>
<dbReference type="GO" id="GO:0000156">
    <property type="term" value="F:phosphorelay response regulator activity"/>
    <property type="evidence" value="ECO:0007669"/>
    <property type="project" value="InterPro"/>
</dbReference>
<dbReference type="PANTHER" id="PTHR32071">
    <property type="entry name" value="TRANSCRIPTIONAL REGULATORY PROTEIN"/>
    <property type="match status" value="1"/>
</dbReference>
<feature type="domain" description="Sigma-54 factor interaction" evidence="5">
    <location>
        <begin position="444"/>
        <end position="503"/>
    </location>
</feature>
<protein>
    <submittedName>
        <fullName evidence="6">Regulatory protein, Fis family</fullName>
    </submittedName>
</protein>
<evidence type="ECO:0000256" key="3">
    <source>
        <dbReference type="ARBA" id="ARBA00023015"/>
    </source>
</evidence>
<dbReference type="InterPro" id="IPR027417">
    <property type="entry name" value="P-loop_NTPase"/>
</dbReference>
<dbReference type="Pfam" id="PF06506">
    <property type="entry name" value="PrpR_N"/>
    <property type="match status" value="1"/>
</dbReference>
<dbReference type="Gene3D" id="3.40.50.10660">
    <property type="entry name" value="PrpR receptor domain-like"/>
    <property type="match status" value="1"/>
</dbReference>
<evidence type="ECO:0000256" key="1">
    <source>
        <dbReference type="ARBA" id="ARBA00022741"/>
    </source>
</evidence>